<dbReference type="EMBL" id="VCGU01000004">
    <property type="protein sequence ID" value="TRY76786.1"/>
    <property type="molecule type" value="Genomic_DNA"/>
</dbReference>
<feature type="chain" id="PRO_5021826081" description="Alpha-amylase" evidence="4">
    <location>
        <begin position="16"/>
        <end position="209"/>
    </location>
</feature>
<dbReference type="PRINTS" id="PR00110">
    <property type="entry name" value="ALPHAAMYLASE"/>
</dbReference>
<dbReference type="GO" id="GO:0004556">
    <property type="term" value="F:alpha-amylase activity"/>
    <property type="evidence" value="ECO:0007669"/>
    <property type="project" value="InterPro"/>
</dbReference>
<feature type="signal peptide" evidence="4">
    <location>
        <begin position="1"/>
        <end position="15"/>
    </location>
</feature>
<dbReference type="GO" id="GO:0043169">
    <property type="term" value="F:cation binding"/>
    <property type="evidence" value="ECO:0007669"/>
    <property type="project" value="InterPro"/>
</dbReference>
<proteinExistence type="inferred from homology"/>
<reference evidence="5 6" key="1">
    <citation type="journal article" date="2018" name="Nat. Ecol. Evol.">
        <title>Genomic signatures of mitonuclear coevolution across populations of Tigriopus californicus.</title>
        <authorList>
            <person name="Barreto F.S."/>
            <person name="Watson E.T."/>
            <person name="Lima T.G."/>
            <person name="Willett C.S."/>
            <person name="Edmands S."/>
            <person name="Li W."/>
            <person name="Burton R.S."/>
        </authorList>
    </citation>
    <scope>NUCLEOTIDE SEQUENCE [LARGE SCALE GENOMIC DNA]</scope>
    <source>
        <strain evidence="5 6">San Diego</strain>
    </source>
</reference>
<gene>
    <name evidence="5" type="ORF">TCAL_12429</name>
</gene>
<dbReference type="Proteomes" id="UP000318571">
    <property type="component" value="Chromosome 5"/>
</dbReference>
<dbReference type="SUPFAM" id="SSF51445">
    <property type="entry name" value="(Trans)glycosidases"/>
    <property type="match status" value="1"/>
</dbReference>
<keyword evidence="3" id="KW-0119">Carbohydrate metabolism</keyword>
<evidence type="ECO:0000313" key="5">
    <source>
        <dbReference type="EMBL" id="TRY76786.1"/>
    </source>
</evidence>
<name>A0A553PGH4_TIGCA</name>
<accession>A0A553PGH4</accession>
<evidence type="ECO:0000256" key="2">
    <source>
        <dbReference type="ARBA" id="ARBA00008061"/>
    </source>
</evidence>
<sequence>LLVVLGCAPIYLAQGYTDSQCQGDRTVIVHLFEWTWGEIARECEEFLGPKGYCGVQVSPPHEHIVTPEWWARYQVVSYQLESRGGTRDEFIEMVQRCDAVGVNIIVDGILNHATGMDQTISWARAPATHRVQAVLDQRGMREVKHVLPGESYVSIKAALIDAFDKSTERKVEELFNIASLGDRKVLSVVRHALGLVDNDFDVVFRPSAS</sequence>
<dbReference type="GO" id="GO:0005975">
    <property type="term" value="P:carbohydrate metabolic process"/>
    <property type="evidence" value="ECO:0007669"/>
    <property type="project" value="InterPro"/>
</dbReference>
<keyword evidence="4" id="KW-0732">Signal</keyword>
<comment type="cofactor">
    <cofactor evidence="1">
        <name>Ca(2+)</name>
        <dbReference type="ChEBI" id="CHEBI:29108"/>
    </cofactor>
</comment>
<organism evidence="5 6">
    <name type="scientific">Tigriopus californicus</name>
    <name type="common">Marine copepod</name>
    <dbReference type="NCBI Taxonomy" id="6832"/>
    <lineage>
        <taxon>Eukaryota</taxon>
        <taxon>Metazoa</taxon>
        <taxon>Ecdysozoa</taxon>
        <taxon>Arthropoda</taxon>
        <taxon>Crustacea</taxon>
        <taxon>Multicrustacea</taxon>
        <taxon>Hexanauplia</taxon>
        <taxon>Copepoda</taxon>
        <taxon>Harpacticoida</taxon>
        <taxon>Harpacticidae</taxon>
        <taxon>Tigriopus</taxon>
    </lineage>
</organism>
<evidence type="ECO:0008006" key="7">
    <source>
        <dbReference type="Google" id="ProtNLM"/>
    </source>
</evidence>
<comment type="similarity">
    <text evidence="2">Belongs to the glycosyl hydrolase 13 family.</text>
</comment>
<evidence type="ECO:0000256" key="4">
    <source>
        <dbReference type="SAM" id="SignalP"/>
    </source>
</evidence>
<comment type="caution">
    <text evidence="5">The sequence shown here is derived from an EMBL/GenBank/DDBJ whole genome shotgun (WGS) entry which is preliminary data.</text>
</comment>
<feature type="non-terminal residue" evidence="5">
    <location>
        <position position="1"/>
    </location>
</feature>
<evidence type="ECO:0000313" key="6">
    <source>
        <dbReference type="Proteomes" id="UP000318571"/>
    </source>
</evidence>
<dbReference type="STRING" id="6832.A0A553PGH4"/>
<protein>
    <recommendedName>
        <fullName evidence="7">Alpha-amylase</fullName>
    </recommendedName>
</protein>
<keyword evidence="6" id="KW-1185">Reference proteome</keyword>
<evidence type="ECO:0000256" key="3">
    <source>
        <dbReference type="ARBA" id="ARBA00023277"/>
    </source>
</evidence>
<evidence type="ECO:0000256" key="1">
    <source>
        <dbReference type="ARBA" id="ARBA00001913"/>
    </source>
</evidence>
<dbReference type="InterPro" id="IPR017853">
    <property type="entry name" value="GH"/>
</dbReference>
<dbReference type="InterPro" id="IPR006046">
    <property type="entry name" value="Alpha_amylase"/>
</dbReference>
<dbReference type="Gene3D" id="3.20.20.80">
    <property type="entry name" value="Glycosidases"/>
    <property type="match status" value="1"/>
</dbReference>
<dbReference type="PANTHER" id="PTHR43447">
    <property type="entry name" value="ALPHA-AMYLASE"/>
    <property type="match status" value="1"/>
</dbReference>
<dbReference type="AlphaFoldDB" id="A0A553PGH4"/>